<reference evidence="1 2" key="1">
    <citation type="submission" date="2020-08" db="EMBL/GenBank/DDBJ databases">
        <title>Genomic Encyclopedia of Type Strains, Phase III (KMG-III): the genomes of soil and plant-associated and newly described type strains.</title>
        <authorList>
            <person name="Whitman W."/>
        </authorList>
    </citation>
    <scope>NUCLEOTIDE SEQUENCE [LARGE SCALE GENOMIC DNA]</scope>
    <source>
        <strain evidence="1 2">CECT 4462</strain>
    </source>
</reference>
<proteinExistence type="predicted"/>
<evidence type="ECO:0000313" key="1">
    <source>
        <dbReference type="EMBL" id="MBB3103779.1"/>
    </source>
</evidence>
<gene>
    <name evidence="1" type="ORF">FHR87_002176</name>
</gene>
<dbReference type="AlphaFoldDB" id="A0A839T449"/>
<comment type="caution">
    <text evidence="1">The sequence shown here is derived from an EMBL/GenBank/DDBJ whole genome shotgun (WGS) entry which is preliminary data.</text>
</comment>
<dbReference type="EMBL" id="JACHXI010000009">
    <property type="protein sequence ID" value="MBB3103779.1"/>
    <property type="molecule type" value="Genomic_DNA"/>
</dbReference>
<accession>A0A839T449</accession>
<organism evidence="1 2">
    <name type="scientific">Azomonas macrocytogenes</name>
    <name type="common">Azotobacter macrocytogenes</name>
    <dbReference type="NCBI Taxonomy" id="69962"/>
    <lineage>
        <taxon>Bacteria</taxon>
        <taxon>Pseudomonadati</taxon>
        <taxon>Pseudomonadota</taxon>
        <taxon>Gammaproteobacteria</taxon>
        <taxon>Pseudomonadales</taxon>
        <taxon>Pseudomonadaceae</taxon>
        <taxon>Azomonas</taxon>
    </lineage>
</organism>
<name>A0A839T449_AZOMA</name>
<protein>
    <submittedName>
        <fullName evidence="1">Uncharacterized protein</fullName>
    </submittedName>
</protein>
<evidence type="ECO:0000313" key="2">
    <source>
        <dbReference type="Proteomes" id="UP000549250"/>
    </source>
</evidence>
<keyword evidence="2" id="KW-1185">Reference proteome</keyword>
<dbReference type="RefSeq" id="WP_183166684.1">
    <property type="nucleotide sequence ID" value="NZ_JACHXI010000009.1"/>
</dbReference>
<sequence length="72" mass="7824">MDEFSVTEVAQGFRAKLWRGERMCLIGMDVDQPEAGLVGFAIEVIGPTAVKLLPTIAETPLPPKRLACHSKS</sequence>
<dbReference type="Proteomes" id="UP000549250">
    <property type="component" value="Unassembled WGS sequence"/>
</dbReference>